<dbReference type="RefSeq" id="WP_200345734.1">
    <property type="nucleotide sequence ID" value="NZ_NRSJ01000011.1"/>
</dbReference>
<protein>
    <submittedName>
        <fullName evidence="1">Uncharacterized protein</fullName>
    </submittedName>
</protein>
<dbReference type="AlphaFoldDB" id="A0AAJ0U468"/>
<gene>
    <name evidence="1" type="ORF">CKO40_08260</name>
</gene>
<comment type="caution">
    <text evidence="1">The sequence shown here is derived from an EMBL/GenBank/DDBJ whole genome shotgun (WGS) entry which is preliminary data.</text>
</comment>
<reference evidence="1" key="1">
    <citation type="submission" date="2017-08" db="EMBL/GenBank/DDBJ databases">
        <authorList>
            <person name="Imhoff J.F."/>
            <person name="Rahn T."/>
            <person name="Kuenzel S."/>
            <person name="Neulinger S.C."/>
        </authorList>
    </citation>
    <scope>NUCLEOTIDE SEQUENCE</scope>
    <source>
        <strain evidence="1">DSM 11080</strain>
    </source>
</reference>
<name>A0AAJ0U468_9GAMM</name>
<sequence>MKVRPVTAFLMALAAIVLALAAVAVIQSRIESIPAIDLEGDWLLTHLVQWGPYKSWTFRYRLSLSGEGIAVNGQGETLSVNGRPPGPRERTTLQVVETVLDKGYVIAWVFERNGARAGRGAIKWRVASDNRLVGSFRTTFYRGASVAQRLIPEGEEEEGSAAAD</sequence>
<evidence type="ECO:0000313" key="1">
    <source>
        <dbReference type="EMBL" id="MBK1704530.1"/>
    </source>
</evidence>
<accession>A0AAJ0U468</accession>
<reference evidence="1" key="2">
    <citation type="journal article" date="2020" name="Microorganisms">
        <title>Osmotic Adaptation and Compatible Solute Biosynthesis of Phototrophic Bacteria as Revealed from Genome Analyses.</title>
        <authorList>
            <person name="Imhoff J.F."/>
            <person name="Rahn T."/>
            <person name="Kunzel S."/>
            <person name="Keller A."/>
            <person name="Neulinger S.C."/>
        </authorList>
    </citation>
    <scope>NUCLEOTIDE SEQUENCE</scope>
    <source>
        <strain evidence="1">DSM 11080</strain>
    </source>
</reference>
<dbReference type="Proteomes" id="UP001296776">
    <property type="component" value="Unassembled WGS sequence"/>
</dbReference>
<proteinExistence type="predicted"/>
<dbReference type="EMBL" id="NRSJ01000011">
    <property type="protein sequence ID" value="MBK1704530.1"/>
    <property type="molecule type" value="Genomic_DNA"/>
</dbReference>
<evidence type="ECO:0000313" key="2">
    <source>
        <dbReference type="Proteomes" id="UP001296776"/>
    </source>
</evidence>
<keyword evidence="2" id="KW-1185">Reference proteome</keyword>
<organism evidence="1 2">
    <name type="scientific">Halochromatium glycolicum</name>
    <dbReference type="NCBI Taxonomy" id="85075"/>
    <lineage>
        <taxon>Bacteria</taxon>
        <taxon>Pseudomonadati</taxon>
        <taxon>Pseudomonadota</taxon>
        <taxon>Gammaproteobacteria</taxon>
        <taxon>Chromatiales</taxon>
        <taxon>Chromatiaceae</taxon>
        <taxon>Halochromatium</taxon>
    </lineage>
</organism>